<proteinExistence type="predicted"/>
<reference evidence="2 3" key="1">
    <citation type="submission" date="2020-09" db="EMBL/GenBank/DDBJ databases">
        <title>Dyella sp. 7MK23 isolated from forest soil.</title>
        <authorList>
            <person name="Fu J."/>
        </authorList>
    </citation>
    <scope>NUCLEOTIDE SEQUENCE [LARGE SCALE GENOMIC DNA]</scope>
    <source>
        <strain evidence="2 3">7MK23</strain>
    </source>
</reference>
<keyword evidence="3" id="KW-1185">Reference proteome</keyword>
<dbReference type="InterPro" id="IPR001296">
    <property type="entry name" value="Glyco_trans_1"/>
</dbReference>
<dbReference type="CDD" id="cd03809">
    <property type="entry name" value="GT4_MtfB-like"/>
    <property type="match status" value="1"/>
</dbReference>
<gene>
    <name evidence="2" type="ORF">IGX34_02305</name>
</gene>
<dbReference type="PANTHER" id="PTHR46401">
    <property type="entry name" value="GLYCOSYLTRANSFERASE WBBK-RELATED"/>
    <property type="match status" value="1"/>
</dbReference>
<feature type="domain" description="Glycosyl transferase family 1" evidence="1">
    <location>
        <begin position="593"/>
        <end position="738"/>
    </location>
</feature>
<organism evidence="2 3">
    <name type="scientific">Dyella acidiphila</name>
    <dbReference type="NCBI Taxonomy" id="2775866"/>
    <lineage>
        <taxon>Bacteria</taxon>
        <taxon>Pseudomonadati</taxon>
        <taxon>Pseudomonadota</taxon>
        <taxon>Gammaproteobacteria</taxon>
        <taxon>Lysobacterales</taxon>
        <taxon>Rhodanobacteraceae</taxon>
        <taxon>Dyella</taxon>
    </lineage>
</organism>
<dbReference type="Pfam" id="PF00534">
    <property type="entry name" value="Glycos_transf_1"/>
    <property type="match status" value="1"/>
</dbReference>
<dbReference type="Proteomes" id="UP000651010">
    <property type="component" value="Unassembled WGS sequence"/>
</dbReference>
<dbReference type="Gene3D" id="3.40.50.2000">
    <property type="entry name" value="Glycogen Phosphorylase B"/>
    <property type="match status" value="1"/>
</dbReference>
<evidence type="ECO:0000313" key="3">
    <source>
        <dbReference type="Proteomes" id="UP000651010"/>
    </source>
</evidence>
<protein>
    <submittedName>
        <fullName evidence="2">Glycosyltransferase family 4 protein</fullName>
    </submittedName>
</protein>
<name>A0ABR9G592_9GAMM</name>
<evidence type="ECO:0000259" key="1">
    <source>
        <dbReference type="Pfam" id="PF00534"/>
    </source>
</evidence>
<dbReference type="PANTHER" id="PTHR46401:SF9">
    <property type="entry name" value="MANNOSYLTRANSFERASE A"/>
    <property type="match status" value="1"/>
</dbReference>
<dbReference type="EMBL" id="JACZZA010000001">
    <property type="protein sequence ID" value="MBE1159199.1"/>
    <property type="molecule type" value="Genomic_DNA"/>
</dbReference>
<evidence type="ECO:0000313" key="2">
    <source>
        <dbReference type="EMBL" id="MBE1159199.1"/>
    </source>
</evidence>
<accession>A0ABR9G592</accession>
<dbReference type="SUPFAM" id="SSF53756">
    <property type="entry name" value="UDP-Glycosyltransferase/glycogen phosphorylase"/>
    <property type="match status" value="1"/>
</dbReference>
<dbReference type="RefSeq" id="WP_192554041.1">
    <property type="nucleotide sequence ID" value="NZ_JACZZA010000001.1"/>
</dbReference>
<sequence length="778" mass="84480">MASSLRHSRIRLAVSRLLAMTKETLRTASVSVGRYALQQPAVRGVTGRLLDLHPGLKRRMIALVSGVSLSEVTPTATMIHLASLRSSDGLSRTASEAFRLLKQRAGTGGEVAQAPPYTVNALAAESMSAATPRLRLALITSLAAADAQAATGMELLSLLADSYDVDLISDDSEPVGNLAVRRLDIESFRACAADYDRVVYHVADATLYLRMLALLEEIPGLVVLERCHWGDVLRQLESSGEHPRIWWRALYESHGYPALIERQRAENERDVAAKYPCSWRILADAEGVVVHAHADKDLIADWYGPQLASRVQVVALQRQESRGTEVLHDTKQVALAYAQAIESLVRSSPRRQLAAQVLGANSVPPDEAHWLQTARALAEKYPLGGEQTQLLVDVSTLSGTDAKSGVQRVVRNVLAQLLDAAPDVLRVEPVYADPAGNGYRYARQFATEFLGFEQAPGVDAEVDMSAGDIFLGLDLCAHIVPARLDYFRALRERGVSIQFVLYDLLPALYPDWFPPGLAPDMQRWYRAIAEVSDRIIAISRAVAVEYRDWLEATRPARAGSLQIGYFHLGADLDAGMAMGGTDAAVARSLAAIAGRPLVLMVGTVEPRKGHEVALRAFEQLWSNGSEAVLVVVGKRGWRVDALAGRLAGHAEQGRRLYWFQGISDAGLELVYRDAALLLATSFGEGFGLPLIEAAHRGVPLLVRDIPVFREVAGDGALYFQDDSPAALADSIAVALAARERGELPSPGRVLTLTWAQSAQALGEALAGRHDLHSWNMPG</sequence>
<comment type="caution">
    <text evidence="2">The sequence shown here is derived from an EMBL/GenBank/DDBJ whole genome shotgun (WGS) entry which is preliminary data.</text>
</comment>